<dbReference type="PANTHER" id="PTHR33431">
    <property type="entry name" value="ENABLED-LIKE PROTEIN (DUF1635)"/>
    <property type="match status" value="1"/>
</dbReference>
<sequence>MFASLPRSEQELREKLLNVTLEIETMKNVNTELLNVLMMALKERDEARAELQKLMNMNKLTPSNTNHLQNNIFGCVQHESHNNLMFPAAKANSSITESNSLSHGSPAVDSFFETVSSPEFSNNNNNSNNNVGYSYPNLHLASHDPASAIIDSLAKARPLPQKGKLLQAVMDAGPLLQTMLLAGPIPTWRNPPPLQHIKVPPLTIKEYGIINNSITELNSSYLKPKLHSNAAALSTTCSGSILNFAGHHSSSFNNAWQLNSSSSVQLRKRQRHP</sequence>
<proteinExistence type="predicted"/>
<dbReference type="AlphaFoldDB" id="A0AAN9EPW1"/>
<evidence type="ECO:0000313" key="1">
    <source>
        <dbReference type="EMBL" id="KAK7257778.1"/>
    </source>
</evidence>
<dbReference type="Pfam" id="PF07795">
    <property type="entry name" value="DUF1635"/>
    <property type="match status" value="1"/>
</dbReference>
<gene>
    <name evidence="1" type="ORF">RIF29_32003</name>
</gene>
<dbReference type="InterPro" id="IPR012862">
    <property type="entry name" value="DUF1635"/>
</dbReference>
<comment type="caution">
    <text evidence="1">The sequence shown here is derived from an EMBL/GenBank/DDBJ whole genome shotgun (WGS) entry which is preliminary data.</text>
</comment>
<dbReference type="EMBL" id="JAYWIO010000006">
    <property type="protein sequence ID" value="KAK7257778.1"/>
    <property type="molecule type" value="Genomic_DNA"/>
</dbReference>
<keyword evidence="2" id="KW-1185">Reference proteome</keyword>
<accession>A0AAN9EPW1</accession>
<reference evidence="1 2" key="1">
    <citation type="submission" date="2024-01" db="EMBL/GenBank/DDBJ databases">
        <title>The genomes of 5 underutilized Papilionoideae crops provide insights into root nodulation and disease resistanc.</title>
        <authorList>
            <person name="Yuan L."/>
        </authorList>
    </citation>
    <scope>NUCLEOTIDE SEQUENCE [LARGE SCALE GENOMIC DNA]</scope>
    <source>
        <strain evidence="1">ZHUSHIDOU_FW_LH</strain>
        <tissue evidence="1">Leaf</tissue>
    </source>
</reference>
<dbReference type="Proteomes" id="UP001372338">
    <property type="component" value="Unassembled WGS sequence"/>
</dbReference>
<name>A0AAN9EPW1_CROPI</name>
<dbReference type="PANTHER" id="PTHR33431:SF12">
    <property type="entry name" value="HIGH MOBILITY GROUP BOX PROTEIN, PUTATIVE (DUF1635)-RELATED"/>
    <property type="match status" value="1"/>
</dbReference>
<protein>
    <submittedName>
        <fullName evidence="1">Uncharacterized protein</fullName>
    </submittedName>
</protein>
<evidence type="ECO:0000313" key="2">
    <source>
        <dbReference type="Proteomes" id="UP001372338"/>
    </source>
</evidence>
<organism evidence="1 2">
    <name type="scientific">Crotalaria pallida</name>
    <name type="common">Smooth rattlebox</name>
    <name type="synonym">Crotalaria striata</name>
    <dbReference type="NCBI Taxonomy" id="3830"/>
    <lineage>
        <taxon>Eukaryota</taxon>
        <taxon>Viridiplantae</taxon>
        <taxon>Streptophyta</taxon>
        <taxon>Embryophyta</taxon>
        <taxon>Tracheophyta</taxon>
        <taxon>Spermatophyta</taxon>
        <taxon>Magnoliopsida</taxon>
        <taxon>eudicotyledons</taxon>
        <taxon>Gunneridae</taxon>
        <taxon>Pentapetalae</taxon>
        <taxon>rosids</taxon>
        <taxon>fabids</taxon>
        <taxon>Fabales</taxon>
        <taxon>Fabaceae</taxon>
        <taxon>Papilionoideae</taxon>
        <taxon>50 kb inversion clade</taxon>
        <taxon>genistoids sensu lato</taxon>
        <taxon>core genistoids</taxon>
        <taxon>Crotalarieae</taxon>
        <taxon>Crotalaria</taxon>
    </lineage>
</organism>